<sequence>MAIPPPSRPKLKTAFKKARTIAPLYTSGGVATSHEGKRIVTCVGEDILLTDVENGTEICRFAGDTQPINSLCVTPSSSHLLVFTSALSLRIYELPTLLDFSKKRIQPIRVVGRAHEAPVHVCKVDPTSTYLASGSADGVVKVWNILGGYVTHVFKGHGGVVSALAFNFPQDASSVSRSDTMYLITASVDTRIRVFNLVDGASTSSGGGKPEAVLEGHVSVPRGLDVSHDGKWLVSGGRDSVVLIWDLLAKSASPEVSTNKSKKGKQNIHSVTPVLVKTIPALERVEAVGIIRPEDEVNGSMLLSSDLRIYTAGEKGIIRIWNGKAGEVIQQLGKEHDNTGSEELEEQRQIMNVLYIASTSTIASIHADQNIMFHSLTNGSLTRQLIGYNDEIVDASFLNYSSNTTHRDSHLALATNSSLIRIYSTQNLDSRLLGGHTEIVLALDHSANGSVLVSGSKDRTARLWAPLKLTPRSSSWGYTCVGVCEGHAESVGAVAMAREGDSPKFMFTGSQDRTIKMWDLLDVPLSVESDEGSPMRCKSLTTQKAHEKDINSLDVSPNDRFLVSGSQDRTAKIFEIQYVIGAGGARRGELKHIGTCKGHKRGVWTVRFGKAERVLATGSGDKTVKLWSLDDFSCLKTFEGHTNSVLRVDFLNAGLQIVSTASDGLVKLWNIQEEECVTTLDNHEDKVWALAVSSDERTVVSGAADSLVTFWEDCTEEVESEKEAKRAELVLKDQDFLNYVALRDYRRAIELALAMSQPGRLLSLFKDVAASLADEEQPSKTITGDTAVDEVIRTLAAPDLVKLLLYVREWNTNGKTSPVAQRILFAVFKLRPADSIIQAFSTAPKQLEEGVDAEASAVTTQQTALNDLLEALIPYSERHLARMDKLVQESFVVDYILGEMDDGMFDNDLEGDEMQVE</sequence>
<name>A0A9P6JTW3_9AGAR</name>
<feature type="repeat" description="WD" evidence="5">
    <location>
        <begin position="214"/>
        <end position="247"/>
    </location>
</feature>
<comment type="subcellular location">
    <subcellularLocation>
        <location evidence="1">Nucleus</location>
        <location evidence="1">Nucleolus</location>
    </subcellularLocation>
</comment>
<organism evidence="7 8">
    <name type="scientific">Crepidotus variabilis</name>
    <dbReference type="NCBI Taxonomy" id="179855"/>
    <lineage>
        <taxon>Eukaryota</taxon>
        <taxon>Fungi</taxon>
        <taxon>Dikarya</taxon>
        <taxon>Basidiomycota</taxon>
        <taxon>Agaricomycotina</taxon>
        <taxon>Agaricomycetes</taxon>
        <taxon>Agaricomycetidae</taxon>
        <taxon>Agaricales</taxon>
        <taxon>Agaricineae</taxon>
        <taxon>Crepidotaceae</taxon>
        <taxon>Crepidotus</taxon>
    </lineage>
</organism>
<dbReference type="AlphaFoldDB" id="A0A9P6JTW3"/>
<feature type="repeat" description="WD" evidence="5">
    <location>
        <begin position="596"/>
        <end position="637"/>
    </location>
</feature>
<keyword evidence="4" id="KW-0539">Nucleus</keyword>
<gene>
    <name evidence="7" type="ORF">CPB83DRAFT_785755</name>
</gene>
<dbReference type="InterPro" id="IPR036322">
    <property type="entry name" value="WD40_repeat_dom_sf"/>
</dbReference>
<feature type="repeat" description="WD" evidence="5">
    <location>
        <begin position="484"/>
        <end position="520"/>
    </location>
</feature>
<dbReference type="SUPFAM" id="SSF50978">
    <property type="entry name" value="WD40 repeat-like"/>
    <property type="match status" value="3"/>
</dbReference>
<keyword evidence="8" id="KW-1185">Reference proteome</keyword>
<dbReference type="GO" id="GO:0000480">
    <property type="term" value="P:endonucleolytic cleavage in 5'-ETS of tricistronic rRNA transcript (SSU-rRNA, 5.8S rRNA, LSU-rRNA)"/>
    <property type="evidence" value="ECO:0007669"/>
    <property type="project" value="TreeGrafter"/>
</dbReference>
<accession>A0A9P6JTW3</accession>
<keyword evidence="2 5" id="KW-0853">WD repeat</keyword>
<dbReference type="SMART" id="SM00320">
    <property type="entry name" value="WD40"/>
    <property type="match status" value="12"/>
</dbReference>
<feature type="repeat" description="WD" evidence="5">
    <location>
        <begin position="680"/>
        <end position="712"/>
    </location>
</feature>
<evidence type="ECO:0000313" key="8">
    <source>
        <dbReference type="Proteomes" id="UP000807306"/>
    </source>
</evidence>
<evidence type="ECO:0000256" key="4">
    <source>
        <dbReference type="ARBA" id="ARBA00023242"/>
    </source>
</evidence>
<dbReference type="PROSITE" id="PS50294">
    <property type="entry name" value="WD_REPEATS_REGION"/>
    <property type="match status" value="8"/>
</dbReference>
<evidence type="ECO:0000313" key="7">
    <source>
        <dbReference type="EMBL" id="KAF9531950.1"/>
    </source>
</evidence>
<dbReference type="PROSITE" id="PS00678">
    <property type="entry name" value="WD_REPEATS_1"/>
    <property type="match status" value="4"/>
</dbReference>
<feature type="repeat" description="WD" evidence="5">
    <location>
        <begin position="638"/>
        <end position="679"/>
    </location>
</feature>
<feature type="repeat" description="WD" evidence="5">
    <location>
        <begin position="433"/>
        <end position="464"/>
    </location>
</feature>
<evidence type="ECO:0000256" key="1">
    <source>
        <dbReference type="ARBA" id="ARBA00004604"/>
    </source>
</evidence>
<dbReference type="InterPro" id="IPR013934">
    <property type="entry name" value="Utp13_C"/>
</dbReference>
<evidence type="ECO:0000259" key="6">
    <source>
        <dbReference type="Pfam" id="PF08625"/>
    </source>
</evidence>
<dbReference type="PANTHER" id="PTHR19854">
    <property type="entry name" value="TRANSDUCIN BETA-LIKE 3"/>
    <property type="match status" value="1"/>
</dbReference>
<evidence type="ECO:0000256" key="3">
    <source>
        <dbReference type="ARBA" id="ARBA00022737"/>
    </source>
</evidence>
<dbReference type="Gene3D" id="2.130.10.10">
    <property type="entry name" value="YVTN repeat-like/Quinoprotein amine dehydrogenase"/>
    <property type="match status" value="4"/>
</dbReference>
<keyword evidence="3" id="KW-0677">Repeat</keyword>
<evidence type="ECO:0000256" key="5">
    <source>
        <dbReference type="PROSITE-ProRule" id="PRU00221"/>
    </source>
</evidence>
<dbReference type="Pfam" id="PF00400">
    <property type="entry name" value="WD40"/>
    <property type="match status" value="9"/>
</dbReference>
<reference evidence="7" key="1">
    <citation type="submission" date="2020-11" db="EMBL/GenBank/DDBJ databases">
        <authorList>
            <consortium name="DOE Joint Genome Institute"/>
            <person name="Ahrendt S."/>
            <person name="Riley R."/>
            <person name="Andreopoulos W."/>
            <person name="Labutti K."/>
            <person name="Pangilinan J."/>
            <person name="Ruiz-Duenas F.J."/>
            <person name="Barrasa J.M."/>
            <person name="Sanchez-Garcia M."/>
            <person name="Camarero S."/>
            <person name="Miyauchi S."/>
            <person name="Serrano A."/>
            <person name="Linde D."/>
            <person name="Babiker R."/>
            <person name="Drula E."/>
            <person name="Ayuso-Fernandez I."/>
            <person name="Pacheco R."/>
            <person name="Padilla G."/>
            <person name="Ferreira P."/>
            <person name="Barriuso J."/>
            <person name="Kellner H."/>
            <person name="Castanera R."/>
            <person name="Alfaro M."/>
            <person name="Ramirez L."/>
            <person name="Pisabarro A.G."/>
            <person name="Kuo A."/>
            <person name="Tritt A."/>
            <person name="Lipzen A."/>
            <person name="He G."/>
            <person name="Yan M."/>
            <person name="Ng V."/>
            <person name="Cullen D."/>
            <person name="Martin F."/>
            <person name="Rosso M.-N."/>
            <person name="Henrissat B."/>
            <person name="Hibbett D."/>
            <person name="Martinez A.T."/>
            <person name="Grigoriev I.V."/>
        </authorList>
    </citation>
    <scope>NUCLEOTIDE SEQUENCE</scope>
    <source>
        <strain evidence="7">CBS 506.95</strain>
    </source>
</reference>
<dbReference type="GO" id="GO:0030686">
    <property type="term" value="C:90S preribosome"/>
    <property type="evidence" value="ECO:0007669"/>
    <property type="project" value="TreeGrafter"/>
</dbReference>
<dbReference type="GO" id="GO:0034511">
    <property type="term" value="F:U3 snoRNA binding"/>
    <property type="evidence" value="ECO:0007669"/>
    <property type="project" value="TreeGrafter"/>
</dbReference>
<proteinExistence type="predicted"/>
<dbReference type="CDD" id="cd00200">
    <property type="entry name" value="WD40"/>
    <property type="match status" value="2"/>
</dbReference>
<dbReference type="PANTHER" id="PTHR19854:SF15">
    <property type="entry name" value="TRANSDUCIN BETA-LIKE PROTEIN 3"/>
    <property type="match status" value="1"/>
</dbReference>
<dbReference type="InterPro" id="IPR001680">
    <property type="entry name" value="WD40_rpt"/>
</dbReference>
<feature type="repeat" description="WD" evidence="5">
    <location>
        <begin position="543"/>
        <end position="577"/>
    </location>
</feature>
<dbReference type="GO" id="GO:0000472">
    <property type="term" value="P:endonucleolytic cleavage to generate mature 5'-end of SSU-rRNA from (SSU-rRNA, 5.8S rRNA, LSU-rRNA)"/>
    <property type="evidence" value="ECO:0007669"/>
    <property type="project" value="TreeGrafter"/>
</dbReference>
<dbReference type="GO" id="GO:0032040">
    <property type="term" value="C:small-subunit processome"/>
    <property type="evidence" value="ECO:0007669"/>
    <property type="project" value="InterPro"/>
</dbReference>
<dbReference type="OrthoDB" id="5414888at2759"/>
<feature type="repeat" description="WD" evidence="5">
    <location>
        <begin position="112"/>
        <end position="145"/>
    </location>
</feature>
<dbReference type="EMBL" id="MU157833">
    <property type="protein sequence ID" value="KAF9531950.1"/>
    <property type="molecule type" value="Genomic_DNA"/>
</dbReference>
<comment type="caution">
    <text evidence="7">The sequence shown here is derived from an EMBL/GenBank/DDBJ whole genome shotgun (WGS) entry which is preliminary data.</text>
</comment>
<dbReference type="InterPro" id="IPR015943">
    <property type="entry name" value="WD40/YVTN_repeat-like_dom_sf"/>
</dbReference>
<dbReference type="Pfam" id="PF08625">
    <property type="entry name" value="Utp13"/>
    <property type="match status" value="1"/>
</dbReference>
<dbReference type="Proteomes" id="UP000807306">
    <property type="component" value="Unassembled WGS sequence"/>
</dbReference>
<feature type="domain" description="U3 small nucleolar RNA-associated protein 13 C-terminal" evidence="6">
    <location>
        <begin position="733"/>
        <end position="900"/>
    </location>
</feature>
<dbReference type="PROSITE" id="PS50082">
    <property type="entry name" value="WD_REPEATS_2"/>
    <property type="match status" value="8"/>
</dbReference>
<dbReference type="InterPro" id="IPR020472">
    <property type="entry name" value="WD40_PAC1"/>
</dbReference>
<evidence type="ECO:0000256" key="2">
    <source>
        <dbReference type="ARBA" id="ARBA00022574"/>
    </source>
</evidence>
<dbReference type="PRINTS" id="PR00320">
    <property type="entry name" value="GPROTEINBRPT"/>
</dbReference>
<dbReference type="InterPro" id="IPR019775">
    <property type="entry name" value="WD40_repeat_CS"/>
</dbReference>
<protein>
    <submittedName>
        <fullName evidence="7">U3 small nucleolar RNA-associated protein</fullName>
    </submittedName>
</protein>